<protein>
    <submittedName>
        <fullName evidence="2">DUF1761 domain-containing protein</fullName>
    </submittedName>
</protein>
<keyword evidence="1" id="KW-0812">Transmembrane</keyword>
<feature type="transmembrane region" description="Helical" evidence="1">
    <location>
        <begin position="56"/>
        <end position="75"/>
    </location>
</feature>
<feature type="transmembrane region" description="Helical" evidence="1">
    <location>
        <begin position="82"/>
        <end position="102"/>
    </location>
</feature>
<keyword evidence="1" id="KW-0472">Membrane</keyword>
<reference evidence="2 3" key="1">
    <citation type="submission" date="2020-08" db="EMBL/GenBank/DDBJ databases">
        <title>Bridging the membrane lipid divide: bacteria of the FCB group superphylum have the potential to synthesize archaeal ether lipids.</title>
        <authorList>
            <person name="Villanueva L."/>
            <person name="Von Meijenfeldt F.A.B."/>
            <person name="Westbye A.B."/>
            <person name="Yadav S."/>
            <person name="Hopmans E.C."/>
            <person name="Dutilh B.E."/>
            <person name="Sinninghe Damste J.S."/>
        </authorList>
    </citation>
    <scope>NUCLEOTIDE SEQUENCE [LARGE SCALE GENOMIC DNA]</scope>
    <source>
        <strain evidence="2">NIOZ-UU36</strain>
    </source>
</reference>
<dbReference type="InterPro" id="IPR013879">
    <property type="entry name" value="DUF1761"/>
</dbReference>
<gene>
    <name evidence="2" type="ORF">H8E29_03620</name>
</gene>
<evidence type="ECO:0000313" key="3">
    <source>
        <dbReference type="Proteomes" id="UP000614469"/>
    </source>
</evidence>
<proteinExistence type="predicted"/>
<accession>A0A8J6TDU9</accession>
<sequence>MDFSSINWLAVVVCVVVSMISGFLWYHPKTFFPVWWKGIGKSDDGAGMEGAGASTWILTIIAAFIQAVFVALFLVNMGSNTLAAGMQAGFVIWLGIIAPTNLVNKLFAGHGLKVWAIEAGNHLVNMLLFGAILASWQ</sequence>
<feature type="transmembrane region" description="Helical" evidence="1">
    <location>
        <begin position="7"/>
        <end position="26"/>
    </location>
</feature>
<organism evidence="2 3">
    <name type="scientific">Candidatus Desulfolinea nitratireducens</name>
    <dbReference type="NCBI Taxonomy" id="2841698"/>
    <lineage>
        <taxon>Bacteria</taxon>
        <taxon>Bacillati</taxon>
        <taxon>Chloroflexota</taxon>
        <taxon>Anaerolineae</taxon>
        <taxon>Anaerolineales</taxon>
        <taxon>Anaerolineales incertae sedis</taxon>
        <taxon>Candidatus Desulfolinea</taxon>
    </lineage>
</organism>
<dbReference type="EMBL" id="JACNJN010000060">
    <property type="protein sequence ID" value="MBC8334331.1"/>
    <property type="molecule type" value="Genomic_DNA"/>
</dbReference>
<evidence type="ECO:0000256" key="1">
    <source>
        <dbReference type="SAM" id="Phobius"/>
    </source>
</evidence>
<evidence type="ECO:0000313" key="2">
    <source>
        <dbReference type="EMBL" id="MBC8334331.1"/>
    </source>
</evidence>
<comment type="caution">
    <text evidence="2">The sequence shown here is derived from an EMBL/GenBank/DDBJ whole genome shotgun (WGS) entry which is preliminary data.</text>
</comment>
<name>A0A8J6TDU9_9CHLR</name>
<dbReference type="Proteomes" id="UP000614469">
    <property type="component" value="Unassembled WGS sequence"/>
</dbReference>
<dbReference type="Pfam" id="PF08570">
    <property type="entry name" value="DUF1761"/>
    <property type="match status" value="1"/>
</dbReference>
<feature type="transmembrane region" description="Helical" evidence="1">
    <location>
        <begin position="114"/>
        <end position="136"/>
    </location>
</feature>
<dbReference type="AlphaFoldDB" id="A0A8J6TDU9"/>
<keyword evidence="1" id="KW-1133">Transmembrane helix</keyword>